<gene>
    <name evidence="1" type="ORF">ACFQ3W_11365</name>
</gene>
<accession>A0ABW3RXN3</accession>
<comment type="caution">
    <text evidence="1">The sequence shown here is derived from an EMBL/GenBank/DDBJ whole genome shotgun (WGS) entry which is preliminary data.</text>
</comment>
<evidence type="ECO:0000313" key="1">
    <source>
        <dbReference type="EMBL" id="MFD1176895.1"/>
    </source>
</evidence>
<protein>
    <submittedName>
        <fullName evidence="1">Uncharacterized protein</fullName>
    </submittedName>
</protein>
<proteinExistence type="predicted"/>
<name>A0ABW3RXN3_9BACL</name>
<organism evidence="1 2">
    <name type="scientific">Paenibacillus puldeungensis</name>
    <dbReference type="NCBI Taxonomy" id="696536"/>
    <lineage>
        <taxon>Bacteria</taxon>
        <taxon>Bacillati</taxon>
        <taxon>Bacillota</taxon>
        <taxon>Bacilli</taxon>
        <taxon>Bacillales</taxon>
        <taxon>Paenibacillaceae</taxon>
        <taxon>Paenibacillus</taxon>
    </lineage>
</organism>
<dbReference type="RefSeq" id="WP_379319347.1">
    <property type="nucleotide sequence ID" value="NZ_JBHTLM010000007.1"/>
</dbReference>
<sequence length="538" mass="59039">MSKGITLQELDVSISPELFPHLGTTTNSGNDYTVVTKKTVLANQKFTVKFNVASTGEPTLKFNNGTAYAIKKTNGSAAKLYASIYTLFFDGSVFILLGEGGTGNASTDDVELGKTFTNDDGEQVGTRISYAVNDPIPISKLSAAKWYKSFTLDLSGATYLLTLPEQKIYYRWKSGNIERVGFDGTVLGQIAAISPSATYVLPTYDKTHFIEWNVTTNTIRKVRLSDNYVQWSITVTDQTGTLRMIGGANSHDFAIITTSKYIRKYNGMTGAQSGQFIGSAAQTQHHIGRNIFAYVEGAGTWNCYIRIYNMDTMNLLSSDGPISNTGLDSYSDQYSIAIASTWFSLVDLFSMGFTSYGSDTNHGWFVDNNRTDDRVAARDGSAPRSIAYNNVSTPCYGCSPSNSGSSIYSFDWAEFGGLAYFSSGCGFIPDVSGTNATRNIQMVTLNYPRNVAIDPKTQTLVQKSNGQSGTGNDVRIYNWDGSNYIPDPNAYQFVAEDGTTINSDYWFGSDGTYLHVKDASNTNLRHLFYMYPSRKITA</sequence>
<evidence type="ECO:0000313" key="2">
    <source>
        <dbReference type="Proteomes" id="UP001597262"/>
    </source>
</evidence>
<keyword evidence="2" id="KW-1185">Reference proteome</keyword>
<dbReference type="Proteomes" id="UP001597262">
    <property type="component" value="Unassembled WGS sequence"/>
</dbReference>
<reference evidence="2" key="1">
    <citation type="journal article" date="2019" name="Int. J. Syst. Evol. Microbiol.">
        <title>The Global Catalogue of Microorganisms (GCM) 10K type strain sequencing project: providing services to taxonomists for standard genome sequencing and annotation.</title>
        <authorList>
            <consortium name="The Broad Institute Genomics Platform"/>
            <consortium name="The Broad Institute Genome Sequencing Center for Infectious Disease"/>
            <person name="Wu L."/>
            <person name="Ma J."/>
        </authorList>
    </citation>
    <scope>NUCLEOTIDE SEQUENCE [LARGE SCALE GENOMIC DNA]</scope>
    <source>
        <strain evidence="2">CCUG 59189</strain>
    </source>
</reference>
<dbReference type="EMBL" id="JBHTLM010000007">
    <property type="protein sequence ID" value="MFD1176895.1"/>
    <property type="molecule type" value="Genomic_DNA"/>
</dbReference>